<proteinExistence type="predicted"/>
<dbReference type="InterPro" id="IPR011944">
    <property type="entry name" value="Steroid_delta5-4_isomerase"/>
</dbReference>
<evidence type="ECO:0000259" key="2">
    <source>
        <dbReference type="Pfam" id="PF14534"/>
    </source>
</evidence>
<dbReference type="Pfam" id="PF14534">
    <property type="entry name" value="DUF4440"/>
    <property type="match status" value="1"/>
</dbReference>
<feature type="region of interest" description="Disordered" evidence="1">
    <location>
        <begin position="1"/>
        <end position="41"/>
    </location>
</feature>
<keyword evidence="4" id="KW-1185">Reference proteome</keyword>
<dbReference type="Proteomes" id="UP001317870">
    <property type="component" value="Chromosome"/>
</dbReference>
<evidence type="ECO:0000313" key="3">
    <source>
        <dbReference type="EMBL" id="BDU01750.1"/>
    </source>
</evidence>
<dbReference type="Gene3D" id="3.10.450.50">
    <property type="match status" value="1"/>
</dbReference>
<name>A0ABM8D3B7_9NOCA</name>
<evidence type="ECO:0000313" key="4">
    <source>
        <dbReference type="Proteomes" id="UP001317870"/>
    </source>
</evidence>
<reference evidence="3 4" key="1">
    <citation type="submission" date="2022-11" db="EMBL/GenBank/DDBJ databases">
        <title>Genome Sequencing of Nocardia sp. ON39_IFM12276 and assembly.</title>
        <authorList>
            <person name="Shimojima M."/>
            <person name="Toyokawa M."/>
            <person name="Uesaka K."/>
        </authorList>
    </citation>
    <scope>NUCLEOTIDE SEQUENCE [LARGE SCALE GENOMIC DNA]</scope>
    <source>
        <strain evidence="3 4">IFM 12276</strain>
    </source>
</reference>
<dbReference type="SUPFAM" id="SSF54427">
    <property type="entry name" value="NTF2-like"/>
    <property type="match status" value="1"/>
</dbReference>
<feature type="domain" description="DUF4440" evidence="2">
    <location>
        <begin position="62"/>
        <end position="171"/>
    </location>
</feature>
<dbReference type="EMBL" id="AP026978">
    <property type="protein sequence ID" value="BDU01750.1"/>
    <property type="molecule type" value="Genomic_DNA"/>
</dbReference>
<protein>
    <recommendedName>
        <fullName evidence="2">DUF4440 domain-containing protein</fullName>
    </recommendedName>
</protein>
<organism evidence="3 4">
    <name type="scientific">Nocardia sputorum</name>
    <dbReference type="NCBI Taxonomy" id="2984338"/>
    <lineage>
        <taxon>Bacteria</taxon>
        <taxon>Bacillati</taxon>
        <taxon>Actinomycetota</taxon>
        <taxon>Actinomycetes</taxon>
        <taxon>Mycobacteriales</taxon>
        <taxon>Nocardiaceae</taxon>
        <taxon>Nocardia</taxon>
    </lineage>
</organism>
<accession>A0ABM8D3B7</accession>
<dbReference type="InterPro" id="IPR032710">
    <property type="entry name" value="NTF2-like_dom_sf"/>
</dbReference>
<dbReference type="NCBIfam" id="TIGR02246">
    <property type="entry name" value="SgcJ/EcaC family oxidoreductase"/>
    <property type="match status" value="1"/>
</dbReference>
<sequence>MPWTLDPVCDGSHSPSRGRARDTTTASGVTPHTPLDLESGLGSTLGGMNTTAVDTAAELEAIRAVVASVQHAQRNELVDEFAALFREDAIWTTGHGKRLFGRAAIAEFTAQVLPGATAHGTATYEVEHVLFIRPDVAAVKVRQRYFTPEGVLDSEGSPLYVMSKEDGRWVLTANQNTPVVGD</sequence>
<gene>
    <name evidence="3" type="ORF">IFM12276_47780</name>
</gene>
<dbReference type="InterPro" id="IPR027843">
    <property type="entry name" value="DUF4440"/>
</dbReference>
<evidence type="ECO:0000256" key="1">
    <source>
        <dbReference type="SAM" id="MobiDB-lite"/>
    </source>
</evidence>